<evidence type="ECO:0000256" key="3">
    <source>
        <dbReference type="ARBA" id="ARBA00004906"/>
    </source>
</evidence>
<dbReference type="InterPro" id="IPR051625">
    <property type="entry name" value="Signaling_Regulatory_Domain"/>
</dbReference>
<feature type="domain" description="HECT" evidence="16">
    <location>
        <begin position="4534"/>
        <end position="4881"/>
    </location>
</feature>
<dbReference type="PRINTS" id="PR00633">
    <property type="entry name" value="RCCNDNSATION"/>
</dbReference>
<dbReference type="Gene3D" id="3.30.2410.10">
    <property type="entry name" value="Hect, E3 ligase catalytic domain"/>
    <property type="match status" value="1"/>
</dbReference>
<dbReference type="SMART" id="SM00119">
    <property type="entry name" value="HECTc"/>
    <property type="match status" value="1"/>
</dbReference>
<feature type="compositionally biased region" description="Low complexity" evidence="14">
    <location>
        <begin position="1381"/>
        <end position="1393"/>
    </location>
</feature>
<dbReference type="FunFam" id="2.130.10.30:FF:000001">
    <property type="entry name" value="LOW QUALITY PROTEIN: probable E3 ubiquitin-protein ligase HERC1"/>
    <property type="match status" value="2"/>
</dbReference>
<comment type="pathway">
    <text evidence="3">Protein modification; protein ubiquitination.</text>
</comment>
<dbReference type="FunFam" id="3.30.2410.10:FF:000006">
    <property type="entry name" value="probable E3 ubiquitin-protein ligase HERC1 isoform X2"/>
    <property type="match status" value="1"/>
</dbReference>
<dbReference type="InterPro" id="IPR003877">
    <property type="entry name" value="SPRY_dom"/>
</dbReference>
<proteinExistence type="predicted"/>
<feature type="compositionally biased region" description="Basic and acidic residues" evidence="14">
    <location>
        <begin position="1322"/>
        <end position="1351"/>
    </location>
</feature>
<feature type="compositionally biased region" description="Basic and acidic residues" evidence="14">
    <location>
        <begin position="2381"/>
        <end position="2399"/>
    </location>
</feature>
<dbReference type="PROSITE" id="PS50188">
    <property type="entry name" value="B302_SPRY"/>
    <property type="match status" value="1"/>
</dbReference>
<dbReference type="CDD" id="cd00078">
    <property type="entry name" value="HECTc"/>
    <property type="match status" value="1"/>
</dbReference>
<dbReference type="EC" id="2.3.2.26" evidence="4"/>
<feature type="repeat" description="WD" evidence="12">
    <location>
        <begin position="3774"/>
        <end position="3815"/>
    </location>
</feature>
<comment type="caution">
    <text evidence="17">The sequence shown here is derived from an EMBL/GenBank/DDBJ whole genome shotgun (WGS) entry which is preliminary data.</text>
</comment>
<feature type="compositionally biased region" description="Low complexity" evidence="14">
    <location>
        <begin position="2693"/>
        <end position="2704"/>
    </location>
</feature>
<feature type="repeat" description="WD" evidence="12">
    <location>
        <begin position="3443"/>
        <end position="3484"/>
    </location>
</feature>
<dbReference type="InterPro" id="IPR035983">
    <property type="entry name" value="Hect_E3_ubiquitin_ligase"/>
</dbReference>
<feature type="active site" description="Glycyl thioester intermediate" evidence="11">
    <location>
        <position position="4844"/>
    </location>
</feature>
<dbReference type="FunFam" id="2.60.120.920:FF:000015">
    <property type="entry name" value="LOW QUALITY PROTEIN: probable E3 ubiquitin-protein ligase HERC1"/>
    <property type="match status" value="1"/>
</dbReference>
<evidence type="ECO:0000256" key="5">
    <source>
        <dbReference type="ARBA" id="ARBA00022490"/>
    </source>
</evidence>
<feature type="compositionally biased region" description="Basic and acidic residues" evidence="14">
    <location>
        <begin position="1370"/>
        <end position="1380"/>
    </location>
</feature>
<evidence type="ECO:0000313" key="18">
    <source>
        <dbReference type="Proteomes" id="UP000424527"/>
    </source>
</evidence>
<evidence type="ECO:0000256" key="9">
    <source>
        <dbReference type="ARBA" id="ARBA00022737"/>
    </source>
</evidence>
<feature type="repeat" description="RCC1" evidence="13">
    <location>
        <begin position="514"/>
        <end position="563"/>
    </location>
</feature>
<evidence type="ECO:0000259" key="16">
    <source>
        <dbReference type="PROSITE" id="PS50237"/>
    </source>
</evidence>
<dbReference type="PROSITE" id="PS00626">
    <property type="entry name" value="RCC1_2"/>
    <property type="match status" value="4"/>
</dbReference>
<feature type="region of interest" description="Disordered" evidence="14">
    <location>
        <begin position="2520"/>
        <end position="2554"/>
    </location>
</feature>
<dbReference type="InterPro" id="IPR035768">
    <property type="entry name" value="SPRY_HERC1"/>
</dbReference>
<dbReference type="PROSITE" id="PS50237">
    <property type="entry name" value="HECT"/>
    <property type="match status" value="1"/>
</dbReference>
<dbReference type="InterPro" id="IPR001870">
    <property type="entry name" value="B30.2/SPRY"/>
</dbReference>
<sequence>MALMIPPVKLKWLEHLNSSWITEDSESIATREGVSVLYSKLLANKEAVLLPQQVLCLKGPQLPDFERESLSSDEQEHYLDALLSSQLALAKMVCSDSPFAAALRKRVLVLQRIFYALSNKYHDKGKRPRSSRALIEMGVRTGLSLLFALLRQSWMMPPPPGPGGGPGGNINLCNDVIHTAIDVVSSLPPLSLANESKIPPMGLDCLAQVTTFLKGVTMPNSGADILGRRLASELLLGLASQRGSLRYLLEWIEMALAASAVVSTMEENKVLTNQEGLIGYDCFMNILMQMRRSLGSSADRSQWREPTRTSDGLCSLYEAALCLFEEVCRMASDYSRTCVSPDSIQTGEAPVVSETCEVYVWGSNSSHQLVEGTQEKILQPKLAASFADAQTIEAGQYCTFVISSDGSVRACGKGSYGRLGLGDSNNQSTLKKLTFEPHRAIKKVSSSKGSDGHTLAFTTEGEVFSWGDGDYGKLGHGNSSTQKYPKLIQGPLQGKVVVCVSAGYRHSAAVSEDGELYTWGEGDFGRLGHGDSNSRNIPTLVKDISNVGEVSCGSSHTIALSKDGRTVWSFGGGDNGKLGHGDTNRVYKPKVVEALQGMFIRKVCAGSQSSLALTSTGQVYAWGCGALGCGSSEATALRPKLIEELATTRVVDISIGDSHCLALSHDNEVYAWGNNSMGQCGQGNSTGPITKPKKVVGLDGVAIQQSQPPTSHSLAWTALPRDRQVVAWHRPYCVDLEESTFSHLRSFLERYCDGINSEVPPLPFPSSREHHNFLKLCLRLLSNHLALALAGGVATSILGRQARPLRNLLFRLMDSSVPDEIQEAVIETLSVGATMLLPPLRERMELLHSLLPQGPDRWESLSKGQRMQLDIILTSLQDHTHVASLLGYSSPADGPEGLPSGTGFTASPDPTYGATAGHPDTHLAEILMKTLLRNLGFYTDQAFGELEKNSDKLQQGTSASDSSQPAHLHQLLCSLQNQLLAYCHINSVTENSSSVALLHKHLQLLLPHATDIFSRSATLIKESSWNGSIREKLQDVIYVSAAGSMLCQIINSLLLLPVSVARPLLSHLLDLLPPLDRLNRLLPAASPLEDQELQWPLHGMSDFAEPSSGMSLPPPALSWVWLVDLERTVALLVGRCLGGMLQGAPTSLEEQDTAYWLKTPLFSNGLEMDIPQLDTCISSLLEAALSGNEEQKPFECTLRPDLSVLVDLALSTSKEPANSLWINMQDYAISKDWDNASLSNESLLDTVSRFVLAALLKHTGLLGQGCGEGRYQPSKSLSEVYRSVYKVRNRLLACKNMDFIQTRSSSRERRISDNQDSLDMDPQEHSFTRTIDEEAELEERADREREEGHQEQDDEEEDREHEVMTAGTREVARSRDRERASSSTGLGSSSVSRTGGGGGGGGAEDDTILSQEGRRGSSGLPEGQDLYTAACNSVIHRCALLLLGVSPVLGELSKQNQEEGQTQSATGTQECLSFMTRSESLSAESRSVQSSPSLLHSSPDSLAESWFRAKLSRQRSYSSAYSYEESDLDLSRSMGIHALIDNMVSFISGDVGLAPAFKEPEESMSTSPQATILAMEQQQSRAELRLEALHQIVVLISGMEEKGSQPGNADRFSSAFQSSSLLTSVRLQFLAGCFGLGTVGTGGLKRESVQLHHYQDGVKAAKRSIQMEIQTAVHKIYQQLSVTLERALQANKHHIEAQQRLLLVTVFALSVRYQPVDVSLAISSGLLNVLSQLCGTETMLGQPLQLLQKPGVSQLSTALKVASTRLLQILAISTGTYADKLSPKVVQSLLDLLCSQLKNLLSQAGVSLLSSGNDQEDNKHEDGADSEKKDFRALIRKQHTAELHLGDFLVFLRRVVSSKAIQSKMASPKWTEVLLNIAAQKCCSGVPLVGNLRTRLLALHVLEAVLPACEANMEDDQMTQVVERLFSLLSDCMWEAPIAQAKHSIQIKEKVHELKLQVETQRRRRNLPIQEVSFDPEKAQCCVVENGQGLTHGSGGKGYGLASTGISSGCYQWKFYIVKENRGNEGTCVGVSRWPVHDFNHRTTSDMWLYRAYSGNLYHNGEQTLTLSSFTQGDFITCVLDMEARTISFGKNGEEPKLAFEDVDATELYPCVMFYSSNPGEKVKICDMQMRGTPRDLLPGDPVCSPMATVLAEATTQLIRILHRTDHWTHRINKTMIERLHKIKPCFRESASTSGGGGGQRLKRVARCRAARSTTPRGEPGNPHEDGGGEGTPRTAARPGGAVGAPPEDALHRMWPVLAIIGGADAGLRVGGRCVHKQTGRHATLLGVVKEGSTSAKVQWDEAEITISFPTFWSPSDTPLYNLEPCEPLPFDVARFRGLTASLLLDLTYLTSIHEDNAAKLSARRHDKKHRNAASTGHEPTGNEDKADNEGHNRNEQRENLGAAPSSTSDLRVSHSLDEVKAHVAPNSKSESEISSVVSGGGGNETLFTSAPHTPAEGNRKKGHEHGQRNHEPSPPSVATQSEIHAVQLSYLYLGAMKTLSALLSCSKYAELLLIPKRAQRRSEREHRREHGCHLAGVPGRGGDEGGAAVPHAAHGEAGGDALAHQAALGLADLERAQAMIYKLVVSGLLEEPSGGKAKPVRTRVRSEPEGEGEGTEGEQLAQTPITTSPSASSTTSFMSSSLEDTTTATTPVTDTETVPASESPGVMPLSLLRQMFSSYPTTNLGPTRRAQTPPVSSLPTSPSDEVGRRQSLTSPDSQPNRPQNRTGTSLSDPSSRLSTSPPPPAIAVPLLEMGFSLRQITKALEATGARGEADAQNITVLAMWMIEHPGTEDEHDEPHTRGGGGGGGSSGVGDGSDSSCPGATASAGGKSLDRSSYLCSPGDIANADTAEMEEGFSESPEGLDQDSAAASSGAPLRGRSAVGRKHRFDLAARTLLARAAGLYRSVQAHHSQSRREVSSLQQQQDPGALYDFNLDEELEMDLDEETMEAMFGQDLASDTDILGMWIPEHVCETDDRDEVVVCELCEANVANFNQHMKKSHPGCGRSANRQGYRSNGSYVDGWFGGECGSGNPYYLLCGGCREKYLAIKSKAKVPIVERYKGQAPDLLGKQDSVYEEDWDMLDVDEDEKLTGEEEFELLAGPLGLSERRIVPEAVQFPDSDPLGASIAMVTATNSMEETLLQIGCQTSVDKSSSGRVTLGEQAAALQNPHDRVMALRRVTAAAQVLLARTMVMRALSLLSVSGSSCSLAAGLESLGLTDIRTLVRLMCLAAAGRAGLSTSPVSGSGHAERPRGAAKASKPISCLAYLSTAVGCLASNSPNAAKLLVQLCTQNLISAATGMNLTTVDDPIQRKFLPSFLRGVAEENKLVTSPNFVVTQALVALLADKGARLRPAYDKADMEKRGLIAHLYAHPSHNPLAVGPLELANALAACCLSSRLSSQHRQWAAQQLVRTLAAHDRDNNQSRPQTFADMAGDLRKCSFIKLEAHQSRVITCGWSSKKGLLATSGNDGTVRMWNVTKSQYTLQQTCIFNKDDGSSEEGMSGLGSPSDPCLSPLAWSVTGKYLASAMEKMVNIWQVNGGKGLLDVQPHWVSALAWPKEESESLWCGEPKDMLLVGRMDGSLGLIEVLDTSSMHRTELEHCYRKDVAVLHIAWYSEDKPFAVGYADGKLLIGSKEPLEKGAIVVIDAHKESITSMKWSPTGQILLTCAKEETVKLWASPDSHSDSGWRCLQSLRHPSLVNGVAWCSLFGRGPKPLSMLAICCQNGLVSVWTVPQDISNFPESSFSDSEGWWENEAKPKFTSSRWSRDGAVCVFQLKGHITPVRTLAFSPDGLALASGGVGGLMNIWSLRDGSVLQTVVAGSGAIQNIVWIPDVGVAVCSNRSKDVLVVNCSKEFRASNHVLATCRTALKKQGVVGLNMAPCMRAFLERLPVMLQEQYAYEKPHVVCGEQLVHSPYMQCLASLAVGLHLDQLLCRPPVPPPLRHCPPESGTAVWCASEWAWLDCFSTTVKAAEALARGATFPESFSVPDLEPVPKDEMALLMDNSKWGSGMDEQIMSWATSRPEDWHLGGKCDVFLWGAGRHGQLAEAGRNILVPTTAPSFSQAQQVVCGQNCTFVIQPNGTVLACGEGSYGRLGQGNSDDLHVLTVISALQGFVVTQLVTSCGSDGHSMALTESGEVFSWGDGDYGKLGHGNSDRQRRPRQIEALQGEEVVQMSCGFKHSAVVTADGKLFTFGNGDYGRLGLGNTSNKKLPEKVTALEGYQVGQVACGLNHTLVISADGMMVWAFGDGDYGKLGLGNSTAKSSPQKVDVLCGINIKKVACGTQFSVALTKDGKVYTFGQDRLIGLPEGRARNHNRPQQVPALSGIHIQDVAVGAEHTLVLSSTGDVYTWGSNSEGQLGLGHTNHVREPTVVTALQGKHIHQISAGRCHSAAWTAPSVPPRAPGSSVPLQLGLPVAVPPQYNGLKEISIEAVRARLRLLYHFSDLMYSSWRLLNLSPNNQSCTSHYNAGTWGIVQGQLRPLLAPRVYTLPMVRSIGKTMVQGKNYGPQITVKRISTRGRKCKPIFVQIARQVVKLNASDLRLPSRAWKVKLVGEGADDAGGVFDDTITEMCQELETGVVDLLIPSPNATAEVGYNRDRFLLNPSACLDEHMLQFKFLGILMGVAIRTKKPLDLHLAPLVWKQLCCIPLLLEDLEEVDLLYVQTLKSILHIEDSGITEDNFHEMIPLDSFVGQSADGKMVPIIPGGNSIPLTFSNRKEYVERAIEYRLHEIDRQVAAVREGMSWIVPVPLLSLLTAKQLEQMVCGMPEICCDVLKKVVRYREVDEQHSLVQWFWQTLEEFSNEERVLFMRFVSGRSRLPANTADISQRFQIMKVDRPYDSLPTSQTCFFQLRLPPYSSQAVMAERLRYAINNCRSIDMDNYMLSRNVDNAEGSDTDY</sequence>
<dbReference type="InterPro" id="IPR009091">
    <property type="entry name" value="RCC1/BLIP-II"/>
</dbReference>
<evidence type="ECO:0000256" key="11">
    <source>
        <dbReference type="PROSITE-ProRule" id="PRU00104"/>
    </source>
</evidence>
<feature type="repeat" description="RCC1" evidence="13">
    <location>
        <begin position="617"/>
        <end position="666"/>
    </location>
</feature>
<feature type="repeat" description="RCC1" evidence="13">
    <location>
        <begin position="4186"/>
        <end position="4237"/>
    </location>
</feature>
<dbReference type="InterPro" id="IPR043136">
    <property type="entry name" value="B30.2/SPRY_sf"/>
</dbReference>
<gene>
    <name evidence="17" type="ORF">D5F01_LYC04380</name>
</gene>
<dbReference type="Gene3D" id="3.30.2160.10">
    <property type="entry name" value="Hect, E3 ligase catalytic domain"/>
    <property type="match status" value="1"/>
</dbReference>
<dbReference type="InterPro" id="IPR036322">
    <property type="entry name" value="WD40_repeat_dom_sf"/>
</dbReference>
<dbReference type="InterPro" id="IPR000569">
    <property type="entry name" value="HECT_dom"/>
</dbReference>
<dbReference type="PROSITE" id="PS50294">
    <property type="entry name" value="WD_REPEATS_REGION"/>
    <property type="match status" value="3"/>
</dbReference>
<feature type="repeat" description="RCC1" evidence="13">
    <location>
        <begin position="461"/>
        <end position="513"/>
    </location>
</feature>
<keyword evidence="5" id="KW-0963">Cytoplasm</keyword>
<dbReference type="Gene3D" id="2.130.10.10">
    <property type="entry name" value="YVTN repeat-like/Quinoprotein amine dehydrogenase"/>
    <property type="match status" value="1"/>
</dbReference>
<evidence type="ECO:0000256" key="12">
    <source>
        <dbReference type="PROSITE-ProRule" id="PRU00221"/>
    </source>
</evidence>
<accession>A0A6G0J1U5</accession>
<feature type="domain" description="B30.2/SPRY" evidence="15">
    <location>
        <begin position="1936"/>
        <end position="2132"/>
    </location>
</feature>
<feature type="repeat" description="RCC1" evidence="13">
    <location>
        <begin position="4030"/>
        <end position="4078"/>
    </location>
</feature>
<feature type="repeat" description="RCC1" evidence="13">
    <location>
        <begin position="565"/>
        <end position="616"/>
    </location>
</feature>
<evidence type="ECO:0000256" key="7">
    <source>
        <dbReference type="ARBA" id="ARBA00022574"/>
    </source>
</evidence>
<feature type="compositionally biased region" description="Low complexity" evidence="14">
    <location>
        <begin position="2627"/>
        <end position="2661"/>
    </location>
</feature>
<feature type="repeat" description="RCC1" evidence="13">
    <location>
        <begin position="406"/>
        <end position="460"/>
    </location>
</feature>
<feature type="repeat" description="RCC1" evidence="13">
    <location>
        <begin position="356"/>
        <end position="405"/>
    </location>
</feature>
<dbReference type="Gene3D" id="3.90.1750.10">
    <property type="entry name" value="Hect, E3 ligase catalytic domains"/>
    <property type="match status" value="1"/>
</dbReference>
<dbReference type="SMART" id="SM00320">
    <property type="entry name" value="WD40"/>
    <property type="match status" value="6"/>
</dbReference>
<feature type="compositionally biased region" description="Gly residues" evidence="14">
    <location>
        <begin position="2802"/>
        <end position="2815"/>
    </location>
</feature>
<dbReference type="Gene3D" id="2.130.10.30">
    <property type="entry name" value="Regulator of chromosome condensation 1/beta-lactamase-inhibitor protein II"/>
    <property type="match status" value="2"/>
</dbReference>
<feature type="compositionally biased region" description="Basic and acidic residues" evidence="14">
    <location>
        <begin position="2791"/>
        <end position="2801"/>
    </location>
</feature>
<dbReference type="CDD" id="cd14401">
    <property type="entry name" value="UBA_HERC1"/>
    <property type="match status" value="1"/>
</dbReference>
<dbReference type="PROSITE" id="PS50082">
    <property type="entry name" value="WD_REPEATS_2"/>
    <property type="match status" value="3"/>
</dbReference>
<dbReference type="CDD" id="cd12881">
    <property type="entry name" value="SPRY_HERC1"/>
    <property type="match status" value="1"/>
</dbReference>
<evidence type="ECO:0000256" key="14">
    <source>
        <dbReference type="SAM" id="MobiDB-lite"/>
    </source>
</evidence>
<dbReference type="PROSITE" id="PS50012">
    <property type="entry name" value="RCC1_3"/>
    <property type="match status" value="14"/>
</dbReference>
<feature type="compositionally biased region" description="Basic residues" evidence="14">
    <location>
        <begin position="2201"/>
        <end position="2210"/>
    </location>
</feature>
<organism evidence="17 18">
    <name type="scientific">Larimichthys crocea</name>
    <name type="common">Large yellow croaker</name>
    <name type="synonym">Pseudosciaena crocea</name>
    <dbReference type="NCBI Taxonomy" id="215358"/>
    <lineage>
        <taxon>Eukaryota</taxon>
        <taxon>Metazoa</taxon>
        <taxon>Chordata</taxon>
        <taxon>Craniata</taxon>
        <taxon>Vertebrata</taxon>
        <taxon>Euteleostomi</taxon>
        <taxon>Actinopterygii</taxon>
        <taxon>Neopterygii</taxon>
        <taxon>Teleostei</taxon>
        <taxon>Neoteleostei</taxon>
        <taxon>Acanthomorphata</taxon>
        <taxon>Eupercaria</taxon>
        <taxon>Sciaenidae</taxon>
        <taxon>Larimichthys</taxon>
    </lineage>
</organism>
<feature type="repeat" description="RCC1" evidence="13">
    <location>
        <begin position="4291"/>
        <end position="4342"/>
    </location>
</feature>
<dbReference type="PANTHER" id="PTHR22872:SF6">
    <property type="entry name" value="E3 UBIQUITIN-PROTEIN LIGASE HERC1-RELATED"/>
    <property type="match status" value="1"/>
</dbReference>
<comment type="subcellular location">
    <subcellularLocation>
        <location evidence="2">Cytoplasm</location>
    </subcellularLocation>
</comment>
<dbReference type="SMART" id="SM00449">
    <property type="entry name" value="SPRY"/>
    <property type="match status" value="1"/>
</dbReference>
<feature type="repeat" description="RCC1" evidence="13">
    <location>
        <begin position="4134"/>
        <end position="4185"/>
    </location>
</feature>
<keyword evidence="8" id="KW-0808">Transferase</keyword>
<protein>
    <recommendedName>
        <fullName evidence="4">HECT-type E3 ubiquitin transferase</fullName>
        <ecNumber evidence="4">2.3.2.26</ecNumber>
    </recommendedName>
</protein>
<feature type="region of interest" description="Disordered" evidence="14">
    <location>
        <begin position="2679"/>
        <end position="2748"/>
    </location>
</feature>
<dbReference type="InterPro" id="IPR013320">
    <property type="entry name" value="ConA-like_dom_sf"/>
</dbReference>
<evidence type="ECO:0000256" key="1">
    <source>
        <dbReference type="ARBA" id="ARBA00000885"/>
    </source>
</evidence>
<evidence type="ECO:0000256" key="2">
    <source>
        <dbReference type="ARBA" id="ARBA00004496"/>
    </source>
</evidence>
<dbReference type="Gene3D" id="2.60.120.920">
    <property type="match status" value="1"/>
</dbReference>
<keyword evidence="6" id="KW-0597">Phosphoprotein</keyword>
<feature type="region of interest" description="Disordered" evidence="14">
    <location>
        <begin position="2852"/>
        <end position="2881"/>
    </location>
</feature>
<evidence type="ECO:0000259" key="15">
    <source>
        <dbReference type="PROSITE" id="PS50188"/>
    </source>
</evidence>
<feature type="region of interest" description="Disordered" evidence="14">
    <location>
        <begin position="2361"/>
        <end position="2480"/>
    </location>
</feature>
<dbReference type="PROSITE" id="PS00678">
    <property type="entry name" value="WD_REPEATS_1"/>
    <property type="match status" value="1"/>
</dbReference>
<keyword evidence="7 12" id="KW-0853">WD repeat</keyword>
<feature type="compositionally biased region" description="Basic residues" evidence="14">
    <location>
        <begin position="2362"/>
        <end position="2372"/>
    </location>
</feature>
<dbReference type="SUPFAM" id="SSF56204">
    <property type="entry name" value="Hect, E3 ligase catalytic domain"/>
    <property type="match status" value="1"/>
</dbReference>
<dbReference type="Pfam" id="PF25390">
    <property type="entry name" value="WD40_RLD"/>
    <property type="match status" value="2"/>
</dbReference>
<dbReference type="SUPFAM" id="SSF50985">
    <property type="entry name" value="RCC1/BLIP-II"/>
    <property type="match status" value="2"/>
</dbReference>
<dbReference type="Pfam" id="PF00415">
    <property type="entry name" value="RCC1"/>
    <property type="match status" value="1"/>
</dbReference>
<dbReference type="InterPro" id="IPR000408">
    <property type="entry name" value="Reg_chr_condens"/>
</dbReference>
<dbReference type="Pfam" id="PF00632">
    <property type="entry name" value="HECT"/>
    <property type="match status" value="1"/>
</dbReference>
<dbReference type="InterPro" id="IPR015943">
    <property type="entry name" value="WD40/YVTN_repeat-like_dom_sf"/>
</dbReference>
<feature type="region of interest" description="Disordered" evidence="14">
    <location>
        <begin position="2593"/>
        <end position="2667"/>
    </location>
</feature>
<feature type="repeat" description="RCC1" evidence="13">
    <location>
        <begin position="667"/>
        <end position="719"/>
    </location>
</feature>
<dbReference type="InterPro" id="IPR019775">
    <property type="entry name" value="WD40_repeat_CS"/>
</dbReference>
<dbReference type="GO" id="GO:0061630">
    <property type="term" value="F:ubiquitin protein ligase activity"/>
    <property type="evidence" value="ECO:0007669"/>
    <property type="project" value="UniProtKB-EC"/>
</dbReference>
<feature type="repeat" description="RCC1" evidence="13">
    <location>
        <begin position="4079"/>
        <end position="4133"/>
    </location>
</feature>
<keyword evidence="10 11" id="KW-0833">Ubl conjugation pathway</keyword>
<feature type="region of interest" description="Disordered" evidence="14">
    <location>
        <begin position="2791"/>
        <end position="2837"/>
    </location>
</feature>
<dbReference type="PANTHER" id="PTHR22872">
    <property type="entry name" value="BTK-BINDING PROTEIN-RELATED"/>
    <property type="match status" value="1"/>
</dbReference>
<keyword evidence="18" id="KW-1185">Reference proteome</keyword>
<evidence type="ECO:0000313" key="17">
    <source>
        <dbReference type="EMBL" id="KAE8297739.1"/>
    </source>
</evidence>
<feature type="compositionally biased region" description="Basic and acidic residues" evidence="14">
    <location>
        <begin position="2412"/>
        <end position="2422"/>
    </location>
</feature>
<feature type="repeat" description="RCC1" evidence="13">
    <location>
        <begin position="4343"/>
        <end position="4394"/>
    </location>
</feature>
<evidence type="ECO:0000256" key="10">
    <source>
        <dbReference type="ARBA" id="ARBA00022786"/>
    </source>
</evidence>
<feature type="repeat" description="RCC1" evidence="13">
    <location>
        <begin position="4239"/>
        <end position="4290"/>
    </location>
</feature>
<feature type="compositionally biased region" description="Basic and acidic residues" evidence="14">
    <location>
        <begin position="2521"/>
        <end position="2533"/>
    </location>
</feature>
<dbReference type="EMBL" id="REGW02000004">
    <property type="protein sequence ID" value="KAE8297739.1"/>
    <property type="molecule type" value="Genomic_DNA"/>
</dbReference>
<evidence type="ECO:0000256" key="4">
    <source>
        <dbReference type="ARBA" id="ARBA00012485"/>
    </source>
</evidence>
<dbReference type="SUPFAM" id="SSF49899">
    <property type="entry name" value="Concanavalin A-like lectins/glucanases"/>
    <property type="match status" value="1"/>
</dbReference>
<dbReference type="InterPro" id="IPR001680">
    <property type="entry name" value="WD40_rpt"/>
</dbReference>
<dbReference type="InterPro" id="IPR058923">
    <property type="entry name" value="RCC1-like_dom"/>
</dbReference>
<evidence type="ECO:0000256" key="6">
    <source>
        <dbReference type="ARBA" id="ARBA00022553"/>
    </source>
</evidence>
<feature type="compositionally biased region" description="Low complexity" evidence="14">
    <location>
        <begin position="2729"/>
        <end position="2740"/>
    </location>
</feature>
<dbReference type="Pfam" id="PF00622">
    <property type="entry name" value="SPRY"/>
    <property type="match status" value="1"/>
</dbReference>
<dbReference type="Pfam" id="PF00400">
    <property type="entry name" value="WD40"/>
    <property type="match status" value="3"/>
</dbReference>
<feature type="region of interest" description="Disordered" evidence="14">
    <location>
        <begin position="1303"/>
        <end position="1421"/>
    </location>
</feature>
<name>A0A6G0J1U5_LARCR</name>
<reference evidence="17 18" key="1">
    <citation type="submission" date="2019-07" db="EMBL/GenBank/DDBJ databases">
        <title>Chromosome genome assembly for large yellow croaker.</title>
        <authorList>
            <person name="Xiao S."/>
        </authorList>
    </citation>
    <scope>NUCLEOTIDE SEQUENCE [LARGE SCALE GENOMIC DNA]</scope>
    <source>
        <strain evidence="17">JMULYC20181020</strain>
        <tissue evidence="17">Muscle</tissue>
    </source>
</reference>
<evidence type="ECO:0000256" key="13">
    <source>
        <dbReference type="PROSITE-ProRule" id="PRU00235"/>
    </source>
</evidence>
<feature type="region of interest" description="Disordered" evidence="14">
    <location>
        <begin position="2188"/>
        <end position="2248"/>
    </location>
</feature>
<comment type="catalytic activity">
    <reaction evidence="1">
        <text>S-ubiquitinyl-[E2 ubiquitin-conjugating enzyme]-L-cysteine + [acceptor protein]-L-lysine = [E2 ubiquitin-conjugating enzyme]-L-cysteine + N(6)-ubiquitinyl-[acceptor protein]-L-lysine.</text>
        <dbReference type="EC" id="2.3.2.26"/>
    </reaction>
</comment>
<dbReference type="Proteomes" id="UP000424527">
    <property type="component" value="Unassembled WGS sequence"/>
</dbReference>
<feature type="compositionally biased region" description="Polar residues" evidence="14">
    <location>
        <begin position="2711"/>
        <end position="2728"/>
    </location>
</feature>
<dbReference type="GO" id="GO:0005737">
    <property type="term" value="C:cytoplasm"/>
    <property type="evidence" value="ECO:0007669"/>
    <property type="project" value="UniProtKB-SubCell"/>
</dbReference>
<evidence type="ECO:0000256" key="8">
    <source>
        <dbReference type="ARBA" id="ARBA00022679"/>
    </source>
</evidence>
<dbReference type="Pfam" id="PF13540">
    <property type="entry name" value="RCC1_2"/>
    <property type="match status" value="1"/>
</dbReference>
<feature type="compositionally biased region" description="Acidic residues" evidence="14">
    <location>
        <begin position="2852"/>
        <end position="2865"/>
    </location>
</feature>
<dbReference type="SUPFAM" id="SSF50978">
    <property type="entry name" value="WD40 repeat-like"/>
    <property type="match status" value="1"/>
</dbReference>
<feature type="compositionally biased region" description="Low complexity" evidence="14">
    <location>
        <begin position="2233"/>
        <end position="2247"/>
    </location>
</feature>
<feature type="repeat" description="WD" evidence="12">
    <location>
        <begin position="3644"/>
        <end position="3675"/>
    </location>
</feature>
<keyword evidence="9" id="KW-0677">Repeat</keyword>